<gene>
    <name evidence="2" type="ORF">EXIGLDRAFT_719984</name>
</gene>
<proteinExistence type="predicted"/>
<accession>A0A165NLI0</accession>
<reference evidence="2 3" key="1">
    <citation type="journal article" date="2016" name="Mol. Biol. Evol.">
        <title>Comparative Genomics of Early-Diverging Mushroom-Forming Fungi Provides Insights into the Origins of Lignocellulose Decay Capabilities.</title>
        <authorList>
            <person name="Nagy L.G."/>
            <person name="Riley R."/>
            <person name="Tritt A."/>
            <person name="Adam C."/>
            <person name="Daum C."/>
            <person name="Floudas D."/>
            <person name="Sun H."/>
            <person name="Yadav J.S."/>
            <person name="Pangilinan J."/>
            <person name="Larsson K.H."/>
            <person name="Matsuura K."/>
            <person name="Barry K."/>
            <person name="Labutti K."/>
            <person name="Kuo R."/>
            <person name="Ohm R.A."/>
            <person name="Bhattacharya S.S."/>
            <person name="Shirouzu T."/>
            <person name="Yoshinaga Y."/>
            <person name="Martin F.M."/>
            <person name="Grigoriev I.V."/>
            <person name="Hibbett D.S."/>
        </authorList>
    </citation>
    <scope>NUCLEOTIDE SEQUENCE [LARGE SCALE GENOMIC DNA]</scope>
    <source>
        <strain evidence="2 3">HHB12029</strain>
    </source>
</reference>
<evidence type="ECO:0000313" key="3">
    <source>
        <dbReference type="Proteomes" id="UP000077266"/>
    </source>
</evidence>
<dbReference type="OrthoDB" id="3365698at2759"/>
<name>A0A165NLI0_EXIGL</name>
<keyword evidence="1" id="KW-0175">Coiled coil</keyword>
<feature type="coiled-coil region" evidence="1">
    <location>
        <begin position="13"/>
        <end position="68"/>
    </location>
</feature>
<dbReference type="AlphaFoldDB" id="A0A165NLI0"/>
<sequence>MAQDPKSTRFRRIVRAQSDFDALAARVADLERTHADAVHTFNNARTIMNDAAAELNQARAKLLVSQDEVSGLRRSYRRDAMQRMPVDILRWIFSEAVALPVATRHAVQADACWLLDCAQMPFTLAAVCAKWRSIALLHPAIWTYVSIPPPAPAGGLVHLLHTLRIDLVLLRSASAPLDIMINLFHAREGDWNEMDRILMSMIGKHCCRWRIFEMWLPDEVGFPEELDVLKGPLPLLERICIVNDHQEDGGGANYDYLPFVPKLREAVLWGPSSLDLTRQPSFPRLVSLSLHEQPPLPRLWCMLEAAASTLQYLLLSFKEDGITSSWQCTALSLPNLHTFVTDTPHDALLSRICNLQLPRLRCLRLHPIWTDRAAFIGWLEPLKDSVTTLSLCGNVGIDDLEALKVLSNVEELLVD</sequence>
<organism evidence="2 3">
    <name type="scientific">Exidia glandulosa HHB12029</name>
    <dbReference type="NCBI Taxonomy" id="1314781"/>
    <lineage>
        <taxon>Eukaryota</taxon>
        <taxon>Fungi</taxon>
        <taxon>Dikarya</taxon>
        <taxon>Basidiomycota</taxon>
        <taxon>Agaricomycotina</taxon>
        <taxon>Agaricomycetes</taxon>
        <taxon>Auriculariales</taxon>
        <taxon>Exidiaceae</taxon>
        <taxon>Exidia</taxon>
    </lineage>
</organism>
<dbReference type="InParanoid" id="A0A165NLI0"/>
<evidence type="ECO:0008006" key="4">
    <source>
        <dbReference type="Google" id="ProtNLM"/>
    </source>
</evidence>
<feature type="non-terminal residue" evidence="2">
    <location>
        <position position="415"/>
    </location>
</feature>
<evidence type="ECO:0000313" key="2">
    <source>
        <dbReference type="EMBL" id="KZW00911.1"/>
    </source>
</evidence>
<evidence type="ECO:0000256" key="1">
    <source>
        <dbReference type="SAM" id="Coils"/>
    </source>
</evidence>
<protein>
    <recommendedName>
        <fullName evidence="4">F-box domain-containing protein</fullName>
    </recommendedName>
</protein>
<dbReference type="Proteomes" id="UP000077266">
    <property type="component" value="Unassembled WGS sequence"/>
</dbReference>
<keyword evidence="3" id="KW-1185">Reference proteome</keyword>
<dbReference type="EMBL" id="KV425897">
    <property type="protein sequence ID" value="KZW00911.1"/>
    <property type="molecule type" value="Genomic_DNA"/>
</dbReference>